<dbReference type="SUPFAM" id="SSF56300">
    <property type="entry name" value="Metallo-dependent phosphatases"/>
    <property type="match status" value="1"/>
</dbReference>
<dbReference type="InterPro" id="IPR052900">
    <property type="entry name" value="Phospholipid_Metab_Enz"/>
</dbReference>
<dbReference type="InterPro" id="IPR038607">
    <property type="entry name" value="PhoD-like_sf"/>
</dbReference>
<feature type="domain" description="Phospholipase D N-terminal" evidence="3">
    <location>
        <begin position="73"/>
        <end position="200"/>
    </location>
</feature>
<reference evidence="4 6" key="3">
    <citation type="submission" date="2016-01" db="EMBL/GenBank/DDBJ databases">
        <title>Madurella mycetomatis genome sequencing.</title>
        <authorList>
            <person name="Van De Sande W."/>
        </authorList>
    </citation>
    <scope>NUCLEOTIDE SEQUENCE [LARGE SCALE GENOMIC DNA]</scope>
    <source>
        <strain evidence="6">mm55</strain>
        <strain evidence="4">Mm55</strain>
    </source>
</reference>
<proteinExistence type="predicted"/>
<evidence type="ECO:0000256" key="1">
    <source>
        <dbReference type="SAM" id="SignalP"/>
    </source>
</evidence>
<dbReference type="AlphaFoldDB" id="A0A175VY87"/>
<reference evidence="4" key="2">
    <citation type="submission" date="2015-06" db="EMBL/GenBank/DDBJ databases">
        <authorList>
            <person name="Hoefler B.C."/>
            <person name="Straight P.D."/>
        </authorList>
    </citation>
    <scope>NUCLEOTIDE SEQUENCE [LARGE SCALE GENOMIC DNA]</scope>
    <source>
        <strain evidence="4">Mm55</strain>
    </source>
</reference>
<dbReference type="CDD" id="cd07389">
    <property type="entry name" value="MPP_PhoD"/>
    <property type="match status" value="1"/>
</dbReference>
<dbReference type="PANTHER" id="PTHR43606:SF8">
    <property type="entry name" value="ALKALINE PHOSPHATASE"/>
    <property type="match status" value="1"/>
</dbReference>
<keyword evidence="6" id="KW-1185">Reference proteome</keyword>
<accession>A0A175VY87</accession>
<dbReference type="VEuPathDB" id="FungiDB:MMYC01_200454"/>
<comment type="caution">
    <text evidence="4">The sequence shown here is derived from an EMBL/GenBank/DDBJ whole genome shotgun (WGS) entry which is preliminary data.</text>
</comment>
<dbReference type="Pfam" id="PF09423">
    <property type="entry name" value="PhoD"/>
    <property type="match status" value="1"/>
</dbReference>
<dbReference type="InterPro" id="IPR029052">
    <property type="entry name" value="Metallo-depent_PP-like"/>
</dbReference>
<dbReference type="Gene3D" id="3.60.21.70">
    <property type="entry name" value="PhoD-like phosphatase"/>
    <property type="match status" value="1"/>
</dbReference>
<dbReference type="Proteomes" id="UP000078237">
    <property type="component" value="Unassembled WGS sequence"/>
</dbReference>
<feature type="signal peptide" evidence="1">
    <location>
        <begin position="1"/>
        <end position="27"/>
    </location>
</feature>
<feature type="domain" description="PhoD-like phosphatase metallophosphatase" evidence="2">
    <location>
        <begin position="212"/>
        <end position="563"/>
    </location>
</feature>
<reference evidence="6" key="1">
    <citation type="submission" date="2015-06" db="EMBL/GenBank/DDBJ databases">
        <authorList>
            <person name="van de Sande W.W.J."/>
        </authorList>
    </citation>
    <scope>NUCLEOTIDE SEQUENCE [LARGE SCALE GENOMIC DNA]</scope>
    <source>
        <strain evidence="6">mm55</strain>
    </source>
</reference>
<evidence type="ECO:0000313" key="6">
    <source>
        <dbReference type="Proteomes" id="UP000078237"/>
    </source>
</evidence>
<dbReference type="Gene3D" id="2.60.40.380">
    <property type="entry name" value="Purple acid phosphatase-like, N-terminal"/>
    <property type="match status" value="1"/>
</dbReference>
<dbReference type="EMBL" id="LCTW02000238">
    <property type="protein sequence ID" value="KXX75950.1"/>
    <property type="molecule type" value="Genomic_DNA"/>
</dbReference>
<keyword evidence="1" id="KW-0732">Signal</keyword>
<sequence>MRVSSSFTMRTASAFSLAALSIPLAAASFDGNINYLSPSKRHINLGIDVPAVSRRSLKRGAVPYQPSELNFTHGIASGDPYPDSVILWTRVAPSPTSDPSNVTVEGTVALYSHETEKYIKADPNPICVEWEVWKAGSRHPGAGNNSSDGQAVSNGTAYTTSDIDYTVKVEAKGLKPFTTYNYQFTVCSSNNTSPVGRTKTAPSADANDELKLAVFSCSNYPNGYFNVYGNAARKDQHDYVVHLGDYIYESAQGGERIHSPNQVLFSLLSYRTRHGQYRTDPDLQLLSQNFAWITTWDDHEIANNGYRDGFSALNNTEESFRTDGRHISVDQRKMNAVRAYFEWMPIRQVDLDDNLRIWRSFQMGSVLDLIILDTRNYDRSITTLGWNDDYIDLIRNDASRTLMGSRQENWFYNQLTKSAERGATWRIIGSQVIFAQIAGSNGPSGDNWNGYIANRNRTLQHLYDNNIGNNIFLAGDSHQNWVSVSDVTWLGKKTYDPATGEGSIGVEFAGTAVSSSGHRSPILRSRSTSRGHVERNEVLQWQEGYYRGYFVLSATRDRLMVQFFGSPSVASRNAWDLPLANFTVSAGENRLSRPVAGGNVEAGFLRGGTTTDTNVTLNTETGEWDVIGYDTMYIPTN</sequence>
<feature type="chain" id="PRO_5014045988" evidence="1">
    <location>
        <begin position="28"/>
        <end position="637"/>
    </location>
</feature>
<dbReference type="OrthoDB" id="9992270at2759"/>
<evidence type="ECO:0000259" key="2">
    <source>
        <dbReference type="Pfam" id="PF09423"/>
    </source>
</evidence>
<dbReference type="STRING" id="100816.A0A175VY87"/>
<dbReference type="EMBL" id="LCTW02000005">
    <property type="protein sequence ID" value="KXX82971.1"/>
    <property type="molecule type" value="Genomic_DNA"/>
</dbReference>
<evidence type="ECO:0000313" key="5">
    <source>
        <dbReference type="EMBL" id="KXX82971.1"/>
    </source>
</evidence>
<dbReference type="PANTHER" id="PTHR43606">
    <property type="entry name" value="PHOSPHATASE, PUTATIVE (AFU_ORTHOLOGUE AFUA_6G08710)-RELATED"/>
    <property type="match status" value="1"/>
</dbReference>
<dbReference type="VEuPathDB" id="FungiDB:MMYC01_207103"/>
<name>A0A175VY87_9PEZI</name>
<evidence type="ECO:0000259" key="3">
    <source>
        <dbReference type="Pfam" id="PF16655"/>
    </source>
</evidence>
<dbReference type="InterPro" id="IPR032093">
    <property type="entry name" value="PhoD_N"/>
</dbReference>
<protein>
    <submittedName>
        <fullName evidence="4">Alkaline phosphatase D</fullName>
    </submittedName>
</protein>
<evidence type="ECO:0000313" key="4">
    <source>
        <dbReference type="EMBL" id="KXX75950.1"/>
    </source>
</evidence>
<dbReference type="Pfam" id="PF16655">
    <property type="entry name" value="PhoD_N"/>
    <property type="match status" value="1"/>
</dbReference>
<gene>
    <name evidence="5" type="ORF">MMYC01_200454</name>
    <name evidence="4" type="ORF">MMYC01_207103</name>
</gene>
<organism evidence="4 6">
    <name type="scientific">Madurella mycetomatis</name>
    <dbReference type="NCBI Taxonomy" id="100816"/>
    <lineage>
        <taxon>Eukaryota</taxon>
        <taxon>Fungi</taxon>
        <taxon>Dikarya</taxon>
        <taxon>Ascomycota</taxon>
        <taxon>Pezizomycotina</taxon>
        <taxon>Sordariomycetes</taxon>
        <taxon>Sordariomycetidae</taxon>
        <taxon>Sordariales</taxon>
        <taxon>Sordariales incertae sedis</taxon>
        <taxon>Madurella</taxon>
    </lineage>
</organism>
<dbReference type="InterPro" id="IPR018946">
    <property type="entry name" value="PhoD-like_MPP"/>
</dbReference>